<evidence type="ECO:0000313" key="1">
    <source>
        <dbReference type="EMBL" id="HIQ79072.1"/>
    </source>
</evidence>
<accession>A0A9D1CSP9</accession>
<sequence length="485" mass="51560">MKKLIIPMALVIALLLTGCGLSEQIAAVREEYIDPAIERADSGDLSVQDDGTDALRAGPNVSTDRSLLGDAPVYEAVFERAQSGYMSSLVTGRGGTLLPIGGGLATSEGEIVLDPVLASVTPASFVTDGVEYQTQIYILENSDGMFAACSAYGEWTTGFDYTEIIAFEPGVLCISDAEQNLAVCYNNEGEILFDTSQLSSRYELMSGTVSSLAQYGSGYMLCQFTNGQYGFMDMDGQFLNRYTGGVSYFDEARPFTNGRAAVCSNGSWGYLDAEGNFIIERQYEDATSFAGNNAAVLSGGNWSIIDSTGAVRLELGAVSSVEVTPSYILADGTYYTVNDYTEAVFYGYTGVPCEEGFWVRGANGVRVFRSDGTQVYFSGAAELLDISGGLYLVELADGSTAAMDEYSRVAAADVDSLVTDGLTGVCYALTQDGQLYDSSGVLMAENCAGTVLNTYVLCEDGPMTGWKAASGAGEWIICLIDNTSD</sequence>
<reference evidence="1" key="1">
    <citation type="submission" date="2020-10" db="EMBL/GenBank/DDBJ databases">
        <authorList>
            <person name="Gilroy R."/>
        </authorList>
    </citation>
    <scope>NUCLEOTIDE SEQUENCE</scope>
    <source>
        <strain evidence="1">ChiBcolR7-354</strain>
    </source>
</reference>
<protein>
    <submittedName>
        <fullName evidence="1">WG repeat-containing protein</fullName>
    </submittedName>
</protein>
<dbReference type="AlphaFoldDB" id="A0A9D1CSP9"/>
<dbReference type="InterPro" id="IPR032774">
    <property type="entry name" value="WG_beta_rep"/>
</dbReference>
<dbReference type="EMBL" id="DVGA01000075">
    <property type="protein sequence ID" value="HIQ79072.1"/>
    <property type="molecule type" value="Genomic_DNA"/>
</dbReference>
<gene>
    <name evidence="1" type="ORF">IAB77_07425</name>
</gene>
<evidence type="ECO:0000313" key="2">
    <source>
        <dbReference type="Proteomes" id="UP000824262"/>
    </source>
</evidence>
<name>A0A9D1CSP9_9FIRM</name>
<dbReference type="SUPFAM" id="SSF69360">
    <property type="entry name" value="Cell wall binding repeat"/>
    <property type="match status" value="1"/>
</dbReference>
<proteinExistence type="predicted"/>
<dbReference type="Proteomes" id="UP000824262">
    <property type="component" value="Unassembled WGS sequence"/>
</dbReference>
<dbReference type="PROSITE" id="PS51257">
    <property type="entry name" value="PROKAR_LIPOPROTEIN"/>
    <property type="match status" value="1"/>
</dbReference>
<organism evidence="1 2">
    <name type="scientific">Candidatus Scatomorpha intestinavium</name>
    <dbReference type="NCBI Taxonomy" id="2840922"/>
    <lineage>
        <taxon>Bacteria</taxon>
        <taxon>Bacillati</taxon>
        <taxon>Bacillota</taxon>
        <taxon>Clostridia</taxon>
        <taxon>Eubacteriales</taxon>
        <taxon>Candidatus Scatomorpha</taxon>
    </lineage>
</organism>
<dbReference type="Pfam" id="PF14903">
    <property type="entry name" value="WG_beta_rep"/>
    <property type="match status" value="1"/>
</dbReference>
<dbReference type="PANTHER" id="PTHR37841:SF1">
    <property type="entry name" value="DUF3298 DOMAIN-CONTAINING PROTEIN"/>
    <property type="match status" value="1"/>
</dbReference>
<comment type="caution">
    <text evidence="1">The sequence shown here is derived from an EMBL/GenBank/DDBJ whole genome shotgun (WGS) entry which is preliminary data.</text>
</comment>
<reference evidence="1" key="2">
    <citation type="journal article" date="2021" name="PeerJ">
        <title>Extensive microbial diversity within the chicken gut microbiome revealed by metagenomics and culture.</title>
        <authorList>
            <person name="Gilroy R."/>
            <person name="Ravi A."/>
            <person name="Getino M."/>
            <person name="Pursley I."/>
            <person name="Horton D.L."/>
            <person name="Alikhan N.F."/>
            <person name="Baker D."/>
            <person name="Gharbi K."/>
            <person name="Hall N."/>
            <person name="Watson M."/>
            <person name="Adriaenssens E.M."/>
            <person name="Foster-Nyarko E."/>
            <person name="Jarju S."/>
            <person name="Secka A."/>
            <person name="Antonio M."/>
            <person name="Oren A."/>
            <person name="Chaudhuri R.R."/>
            <person name="La Ragione R."/>
            <person name="Hildebrand F."/>
            <person name="Pallen M.J."/>
        </authorList>
    </citation>
    <scope>NUCLEOTIDE SEQUENCE</scope>
    <source>
        <strain evidence="1">ChiBcolR7-354</strain>
    </source>
</reference>
<dbReference type="PANTHER" id="PTHR37841">
    <property type="entry name" value="GLR2918 PROTEIN"/>
    <property type="match status" value="1"/>
</dbReference>